<proteinExistence type="predicted"/>
<keyword evidence="2" id="KW-1185">Reference proteome</keyword>
<reference evidence="1" key="1">
    <citation type="submission" date="2021-02" db="EMBL/GenBank/DDBJ databases">
        <authorList>
            <person name="Nowell W R."/>
        </authorList>
    </citation>
    <scope>NUCLEOTIDE SEQUENCE</scope>
</reference>
<feature type="non-terminal residue" evidence="1">
    <location>
        <position position="1"/>
    </location>
</feature>
<protein>
    <submittedName>
        <fullName evidence="1">Uncharacterized protein</fullName>
    </submittedName>
</protein>
<evidence type="ECO:0000313" key="2">
    <source>
        <dbReference type="Proteomes" id="UP000663873"/>
    </source>
</evidence>
<evidence type="ECO:0000313" key="1">
    <source>
        <dbReference type="EMBL" id="CAF4453695.1"/>
    </source>
</evidence>
<dbReference type="Proteomes" id="UP000663873">
    <property type="component" value="Unassembled WGS sequence"/>
</dbReference>
<comment type="caution">
    <text evidence="1">The sequence shown here is derived from an EMBL/GenBank/DDBJ whole genome shotgun (WGS) entry which is preliminary data.</text>
</comment>
<name>A0A820SHW2_9BILA</name>
<gene>
    <name evidence="1" type="ORF">UJA718_LOCUS22968</name>
</gene>
<dbReference type="AlphaFoldDB" id="A0A820SHW2"/>
<organism evidence="1 2">
    <name type="scientific">Rotaria socialis</name>
    <dbReference type="NCBI Taxonomy" id="392032"/>
    <lineage>
        <taxon>Eukaryota</taxon>
        <taxon>Metazoa</taxon>
        <taxon>Spiralia</taxon>
        <taxon>Gnathifera</taxon>
        <taxon>Rotifera</taxon>
        <taxon>Eurotatoria</taxon>
        <taxon>Bdelloidea</taxon>
        <taxon>Philodinida</taxon>
        <taxon>Philodinidae</taxon>
        <taxon>Rotaria</taxon>
    </lineage>
</organism>
<dbReference type="EMBL" id="CAJOBP010004875">
    <property type="protein sequence ID" value="CAF4453695.1"/>
    <property type="molecule type" value="Genomic_DNA"/>
</dbReference>
<sequence length="128" mass="15229">IILDHFFRLRFPKIDIDDFLPGVPHKYYRKQNLFYHEPKPDVIVDLMIRITNITIANDFIQATEYRIPLLIDPVSKTNPFSEVYCPWPIRFYVIDHMKKLSYIAEPIEGSFPLELIRNAFDDAIQQCQ</sequence>
<accession>A0A820SHW2</accession>